<feature type="transmembrane region" description="Helical" evidence="6">
    <location>
        <begin position="165"/>
        <end position="186"/>
    </location>
</feature>
<feature type="domain" description="Mechanosensitive ion channel MscS" evidence="7">
    <location>
        <begin position="214"/>
        <end position="280"/>
    </location>
</feature>
<evidence type="ECO:0000256" key="2">
    <source>
        <dbReference type="ARBA" id="ARBA00022692"/>
    </source>
</evidence>
<dbReference type="Proteomes" id="UP001438953">
    <property type="component" value="Unassembled WGS sequence"/>
</dbReference>
<feature type="compositionally biased region" description="Polar residues" evidence="5">
    <location>
        <begin position="387"/>
        <end position="397"/>
    </location>
</feature>
<evidence type="ECO:0000256" key="5">
    <source>
        <dbReference type="SAM" id="MobiDB-lite"/>
    </source>
</evidence>
<reference evidence="8 9" key="2">
    <citation type="submission" date="2024-06" db="EMBL/GenBank/DDBJ databases">
        <title>Thioclava kandeliae sp. nov. from a rhizosphere soil sample of Kandelia candel in a mangrove.</title>
        <authorList>
            <person name="Mu T."/>
        </authorList>
    </citation>
    <scope>NUCLEOTIDE SEQUENCE [LARGE SCALE GENOMIC DNA]</scope>
    <source>
        <strain evidence="8 9">CPCC 100088</strain>
    </source>
</reference>
<organism evidence="8 9">
    <name type="scientific">Thioclava kandeliae</name>
    <dbReference type="NCBI Taxonomy" id="3070818"/>
    <lineage>
        <taxon>Bacteria</taxon>
        <taxon>Pseudomonadati</taxon>
        <taxon>Pseudomonadota</taxon>
        <taxon>Alphaproteobacteria</taxon>
        <taxon>Rhodobacterales</taxon>
        <taxon>Paracoccaceae</taxon>
        <taxon>Thioclava</taxon>
    </lineage>
</organism>
<feature type="transmembrane region" description="Helical" evidence="6">
    <location>
        <begin position="42"/>
        <end position="63"/>
    </location>
</feature>
<feature type="transmembrane region" description="Helical" evidence="6">
    <location>
        <begin position="192"/>
        <end position="211"/>
    </location>
</feature>
<dbReference type="RefSeq" id="WP_339112250.1">
    <property type="nucleotide sequence ID" value="NZ_JAYWLC010000001.1"/>
</dbReference>
<evidence type="ECO:0000256" key="6">
    <source>
        <dbReference type="SAM" id="Phobius"/>
    </source>
</evidence>
<feature type="region of interest" description="Disordered" evidence="5">
    <location>
        <begin position="376"/>
        <end position="397"/>
    </location>
</feature>
<dbReference type="InterPro" id="IPR023408">
    <property type="entry name" value="MscS_beta-dom_sf"/>
</dbReference>
<dbReference type="SUPFAM" id="SSF50182">
    <property type="entry name" value="Sm-like ribonucleoproteins"/>
    <property type="match status" value="1"/>
</dbReference>
<dbReference type="Gene3D" id="2.30.30.60">
    <property type="match status" value="1"/>
</dbReference>
<dbReference type="EMBL" id="JAYWLC010000001">
    <property type="protein sequence ID" value="MER5170417.1"/>
    <property type="molecule type" value="Genomic_DNA"/>
</dbReference>
<sequence length="397" mass="44284">MATDTTPEALDALPDGLQTLETAVSDVMETAVDQATLYLPDWTVSVMVFVVCFVAALALHRMVRSTLDRMVRNKDLFWRSLVTRSTKPLRLLLIIIALGVGVNAAPISAETARLFSHLLLVAFILCLAWIGHTALYIWTTLHMRRFKLDAEDNLLARKHVTQTRILLRVANVAIVVLAVAAALMTVPAVRQYGVSLLAAGGAAGIVVGLALQPILKNLIAGIQLALTQPIRIDDALIVEGEWGWVEEITSAYVVLKLWDWRRLVVPLSYFIEQPFQNWTRDNAELIGTCMFYLDHSADVGKLRKVAQQLVAQNRLWDGKVYAMQVTDFRERVMEIRVLVSARTAPRVFDLRCETREAIIDYIQREMPHALPRTRAEASINAEPGTGRSLQDNLSPLG</sequence>
<dbReference type="PANTHER" id="PTHR30566">
    <property type="entry name" value="YNAI-RELATED MECHANOSENSITIVE ION CHANNEL"/>
    <property type="match status" value="1"/>
</dbReference>
<proteinExistence type="predicted"/>
<dbReference type="Pfam" id="PF00924">
    <property type="entry name" value="MS_channel_2nd"/>
    <property type="match status" value="1"/>
</dbReference>
<keyword evidence="3 6" id="KW-1133">Transmembrane helix</keyword>
<comment type="caution">
    <text evidence="8">The sequence shown here is derived from an EMBL/GenBank/DDBJ whole genome shotgun (WGS) entry which is preliminary data.</text>
</comment>
<dbReference type="PANTHER" id="PTHR30566:SF25">
    <property type="entry name" value="INNER MEMBRANE PROTEIN"/>
    <property type="match status" value="1"/>
</dbReference>
<keyword evidence="2 6" id="KW-0812">Transmembrane</keyword>
<feature type="transmembrane region" description="Helical" evidence="6">
    <location>
        <begin position="115"/>
        <end position="138"/>
    </location>
</feature>
<evidence type="ECO:0000256" key="1">
    <source>
        <dbReference type="ARBA" id="ARBA00004370"/>
    </source>
</evidence>
<evidence type="ECO:0000256" key="4">
    <source>
        <dbReference type="ARBA" id="ARBA00023136"/>
    </source>
</evidence>
<accession>A0ABV1SBX9</accession>
<evidence type="ECO:0000313" key="8">
    <source>
        <dbReference type="EMBL" id="MER5170417.1"/>
    </source>
</evidence>
<name>A0ABV1SBX9_9RHOB</name>
<gene>
    <name evidence="8" type="ORF">VSX56_01405</name>
</gene>
<reference evidence="8 9" key="1">
    <citation type="submission" date="2024-01" db="EMBL/GenBank/DDBJ databases">
        <authorList>
            <person name="Deng Y."/>
            <person name="Su J."/>
        </authorList>
    </citation>
    <scope>NUCLEOTIDE SEQUENCE [LARGE SCALE GENOMIC DNA]</scope>
    <source>
        <strain evidence="8 9">CPCC 100088</strain>
    </source>
</reference>
<dbReference type="Gene3D" id="1.10.287.1260">
    <property type="match status" value="1"/>
</dbReference>
<protein>
    <submittedName>
        <fullName evidence="8">Mechanosensitive ion channel domain-containing protein</fullName>
    </submittedName>
</protein>
<keyword evidence="4 6" id="KW-0472">Membrane</keyword>
<dbReference type="InterPro" id="IPR010920">
    <property type="entry name" value="LSM_dom_sf"/>
</dbReference>
<evidence type="ECO:0000313" key="9">
    <source>
        <dbReference type="Proteomes" id="UP001438953"/>
    </source>
</evidence>
<dbReference type="InterPro" id="IPR006685">
    <property type="entry name" value="MscS_channel_2nd"/>
</dbReference>
<comment type="subcellular location">
    <subcellularLocation>
        <location evidence="1">Membrane</location>
    </subcellularLocation>
</comment>
<evidence type="ECO:0000256" key="3">
    <source>
        <dbReference type="ARBA" id="ARBA00022989"/>
    </source>
</evidence>
<evidence type="ECO:0000259" key="7">
    <source>
        <dbReference type="Pfam" id="PF00924"/>
    </source>
</evidence>
<feature type="transmembrane region" description="Helical" evidence="6">
    <location>
        <begin position="89"/>
        <end position="109"/>
    </location>
</feature>
<keyword evidence="9" id="KW-1185">Reference proteome</keyword>